<dbReference type="RefSeq" id="WP_189625810.1">
    <property type="nucleotide sequence ID" value="NZ_BNAF01000004.1"/>
</dbReference>
<comment type="caution">
    <text evidence="1">The sequence shown here is derived from an EMBL/GenBank/DDBJ whole genome shotgun (WGS) entry which is preliminary data.</text>
</comment>
<dbReference type="EMBL" id="BNAF01000004">
    <property type="protein sequence ID" value="GHE31179.1"/>
    <property type="molecule type" value="Genomic_DNA"/>
</dbReference>
<evidence type="ECO:0000313" key="2">
    <source>
        <dbReference type="Proteomes" id="UP000620550"/>
    </source>
</evidence>
<sequence length="101" mass="11292">MRISKLQRIGTPIFTLRSLAGSKRACYYVSYDSEQLCGIAIFHEDDNHCTLAMVRDENGERVTMGSFTPSHFVEPDDLAEMVRLYNMTLGTSSVTLISPAI</sequence>
<name>A0ABQ3HWG1_9SPHI</name>
<evidence type="ECO:0000313" key="1">
    <source>
        <dbReference type="EMBL" id="GHE31179.1"/>
    </source>
</evidence>
<dbReference type="Proteomes" id="UP000620550">
    <property type="component" value="Unassembled WGS sequence"/>
</dbReference>
<proteinExistence type="predicted"/>
<reference evidence="2" key="1">
    <citation type="journal article" date="2019" name="Int. J. Syst. Evol. Microbiol.">
        <title>The Global Catalogue of Microorganisms (GCM) 10K type strain sequencing project: providing services to taxonomists for standard genome sequencing and annotation.</title>
        <authorList>
            <consortium name="The Broad Institute Genomics Platform"/>
            <consortium name="The Broad Institute Genome Sequencing Center for Infectious Disease"/>
            <person name="Wu L."/>
            <person name="Ma J."/>
        </authorList>
    </citation>
    <scope>NUCLEOTIDE SEQUENCE [LARGE SCALE GENOMIC DNA]</scope>
    <source>
        <strain evidence="2">CGMCC 1.12966</strain>
    </source>
</reference>
<protein>
    <submittedName>
        <fullName evidence="1">Uncharacterized protein</fullName>
    </submittedName>
</protein>
<keyword evidence="2" id="KW-1185">Reference proteome</keyword>
<organism evidence="1 2">
    <name type="scientific">Sphingobacterium griseoflavum</name>
    <dbReference type="NCBI Taxonomy" id="1474952"/>
    <lineage>
        <taxon>Bacteria</taxon>
        <taxon>Pseudomonadati</taxon>
        <taxon>Bacteroidota</taxon>
        <taxon>Sphingobacteriia</taxon>
        <taxon>Sphingobacteriales</taxon>
        <taxon>Sphingobacteriaceae</taxon>
        <taxon>Sphingobacterium</taxon>
    </lineage>
</organism>
<gene>
    <name evidence="1" type="ORF">GCM10017764_12830</name>
</gene>
<accession>A0ABQ3HWG1</accession>